<reference evidence="12" key="1">
    <citation type="submission" date="2022-07" db="EMBL/GenBank/DDBJ databases">
        <title>Evaluation of T. orientalis genome assembly methods using nanopore sequencing and analysis of variation between genomes.</title>
        <authorList>
            <person name="Yam J."/>
            <person name="Micallef M.L."/>
            <person name="Liu M."/>
            <person name="Djordjevic S.P."/>
            <person name="Bogema D.R."/>
            <person name="Jenkins C."/>
        </authorList>
    </citation>
    <scope>NUCLEOTIDE SEQUENCE</scope>
    <source>
        <strain evidence="12">Goon Nure</strain>
    </source>
</reference>
<dbReference type="Gene3D" id="1.20.5.260">
    <property type="entry name" value="Cytochrome b-c1 complex subunit 9"/>
    <property type="match status" value="1"/>
</dbReference>
<name>A0A976SJP6_THEOR</name>
<evidence type="ECO:0000256" key="10">
    <source>
        <dbReference type="ARBA" id="ARBA00023136"/>
    </source>
</evidence>
<dbReference type="GO" id="GO:0045275">
    <property type="term" value="C:respiratory chain complex III"/>
    <property type="evidence" value="ECO:0007669"/>
    <property type="project" value="InterPro"/>
</dbReference>
<dbReference type="GO" id="GO:0005743">
    <property type="term" value="C:mitochondrial inner membrane"/>
    <property type="evidence" value="ECO:0007669"/>
    <property type="project" value="UniProtKB-SubCell"/>
</dbReference>
<comment type="similarity">
    <text evidence="2">Belongs to the UQCR10/QCR9 family.</text>
</comment>
<dbReference type="AlphaFoldDB" id="A0A976SJP6"/>
<evidence type="ECO:0000256" key="5">
    <source>
        <dbReference type="ARBA" id="ARBA00022692"/>
    </source>
</evidence>
<keyword evidence="9" id="KW-0496">Mitochondrion</keyword>
<protein>
    <recommendedName>
        <fullName evidence="14">Ubiquinol-cytochrome C reductase</fullName>
    </recommendedName>
</protein>
<evidence type="ECO:0000256" key="8">
    <source>
        <dbReference type="ARBA" id="ARBA00022989"/>
    </source>
</evidence>
<evidence type="ECO:0000256" key="9">
    <source>
        <dbReference type="ARBA" id="ARBA00023128"/>
    </source>
</evidence>
<keyword evidence="3" id="KW-0813">Transport</keyword>
<proteinExistence type="inferred from homology"/>
<dbReference type="Pfam" id="PF05365">
    <property type="entry name" value="UCR_UQCRX_QCR9"/>
    <property type="match status" value="1"/>
</dbReference>
<dbReference type="InterPro" id="IPR036656">
    <property type="entry name" value="QCR9_sf"/>
</dbReference>
<dbReference type="InterPro" id="IPR008027">
    <property type="entry name" value="QCR9"/>
</dbReference>
<keyword evidence="6" id="KW-0999">Mitochondrion inner membrane</keyword>
<keyword evidence="8 11" id="KW-1133">Transmembrane helix</keyword>
<evidence type="ECO:0000256" key="1">
    <source>
        <dbReference type="ARBA" id="ARBA00004434"/>
    </source>
</evidence>
<feature type="transmembrane region" description="Helical" evidence="11">
    <location>
        <begin position="52"/>
        <end position="75"/>
    </location>
</feature>
<keyword evidence="7" id="KW-0249">Electron transport</keyword>
<evidence type="ECO:0000313" key="12">
    <source>
        <dbReference type="EMBL" id="UVC50154.1"/>
    </source>
</evidence>
<evidence type="ECO:0000256" key="7">
    <source>
        <dbReference type="ARBA" id="ARBA00022982"/>
    </source>
</evidence>
<keyword evidence="10 11" id="KW-0472">Membrane</keyword>
<evidence type="ECO:0000256" key="3">
    <source>
        <dbReference type="ARBA" id="ARBA00022448"/>
    </source>
</evidence>
<evidence type="ECO:0000256" key="4">
    <source>
        <dbReference type="ARBA" id="ARBA00022660"/>
    </source>
</evidence>
<dbReference type="GO" id="GO:0006122">
    <property type="term" value="P:mitochondrial electron transport, ubiquinol to cytochrome c"/>
    <property type="evidence" value="ECO:0007669"/>
    <property type="project" value="InterPro"/>
</dbReference>
<sequence length="98" mass="11410">MVFASPFSDKYPKRVWDSLKKSRRGKDMFAPLNNFLNSTKLYDYVLKHTPRYYLFAMAGGCVCCYSLSNVVDYFWKKANKGRLYNDLPLDTVAADEDE</sequence>
<dbReference type="Proteomes" id="UP000244811">
    <property type="component" value="Chromosome 4"/>
</dbReference>
<organism evidence="12 13">
    <name type="scientific">Theileria orientalis</name>
    <dbReference type="NCBI Taxonomy" id="68886"/>
    <lineage>
        <taxon>Eukaryota</taxon>
        <taxon>Sar</taxon>
        <taxon>Alveolata</taxon>
        <taxon>Apicomplexa</taxon>
        <taxon>Aconoidasida</taxon>
        <taxon>Piroplasmida</taxon>
        <taxon>Theileriidae</taxon>
        <taxon>Theileria</taxon>
    </lineage>
</organism>
<comment type="subcellular location">
    <subcellularLocation>
        <location evidence="1">Mitochondrion inner membrane</location>
        <topology evidence="1">Single-pass membrane protein</topology>
    </subcellularLocation>
</comment>
<evidence type="ECO:0008006" key="14">
    <source>
        <dbReference type="Google" id="ProtNLM"/>
    </source>
</evidence>
<dbReference type="EMBL" id="CP056072">
    <property type="protein sequence ID" value="UVC50154.1"/>
    <property type="molecule type" value="Genomic_DNA"/>
</dbReference>
<gene>
    <name evidence="12" type="ORF">MACK_004024</name>
</gene>
<evidence type="ECO:0000313" key="13">
    <source>
        <dbReference type="Proteomes" id="UP000244811"/>
    </source>
</evidence>
<evidence type="ECO:0000256" key="2">
    <source>
        <dbReference type="ARBA" id="ARBA00007856"/>
    </source>
</evidence>
<dbReference type="SUPFAM" id="SSF81514">
    <property type="entry name" value="Subunit X (non-heme 7 kDa protein) of cytochrome bc1 complex (Ubiquinol-cytochrome c reductase)"/>
    <property type="match status" value="1"/>
</dbReference>
<accession>A0A976SJP6</accession>
<evidence type="ECO:0000256" key="6">
    <source>
        <dbReference type="ARBA" id="ARBA00022792"/>
    </source>
</evidence>
<evidence type="ECO:0000256" key="11">
    <source>
        <dbReference type="SAM" id="Phobius"/>
    </source>
</evidence>
<keyword evidence="5 11" id="KW-0812">Transmembrane</keyword>
<keyword evidence="4" id="KW-0679">Respiratory chain</keyword>